<feature type="region of interest" description="Disordered" evidence="1">
    <location>
        <begin position="72"/>
        <end position="151"/>
    </location>
</feature>
<sequence>MVNSPCGARTRPLRARPHVSVRTPKQKPQQLMSHRLLKRLSLCQLVMKALVMKTLMSSQSMSSVSHTLLIRKRDSVSKAVETKPPAKRGMDDATRRSIFDSSDESDEPSPKRKRSRSRDSGAHSGIGSPIDTTSQRGASTSVGTSQEERYRSVLRLAPEKKTWMPPKSVMDHLSATTSDRYRTRLFDSSRIHHLDPSAKDYRAEHEFFIDAFFKHRWYGGNHKRDGPSLLQAWNAYIHNPEDLGRDVWNDKLFKAHD</sequence>
<protein>
    <submittedName>
        <fullName evidence="2">Uncharacterized protein</fullName>
    </submittedName>
</protein>
<feature type="compositionally biased region" description="Polar residues" evidence="1">
    <location>
        <begin position="130"/>
        <end position="145"/>
    </location>
</feature>
<accession>A0AAV1VP06</accession>
<evidence type="ECO:0000313" key="2">
    <source>
        <dbReference type="EMBL" id="CAK7948051.1"/>
    </source>
</evidence>
<organism evidence="2 3">
    <name type="scientific">Peronospora matthiolae</name>
    <dbReference type="NCBI Taxonomy" id="2874970"/>
    <lineage>
        <taxon>Eukaryota</taxon>
        <taxon>Sar</taxon>
        <taxon>Stramenopiles</taxon>
        <taxon>Oomycota</taxon>
        <taxon>Peronosporomycetes</taxon>
        <taxon>Peronosporales</taxon>
        <taxon>Peronosporaceae</taxon>
        <taxon>Peronospora</taxon>
    </lineage>
</organism>
<proteinExistence type="predicted"/>
<gene>
    <name evidence="2" type="ORF">PM001_LOCUS33201</name>
</gene>
<feature type="compositionally biased region" description="Basic and acidic residues" evidence="1">
    <location>
        <begin position="88"/>
        <end position="98"/>
    </location>
</feature>
<dbReference type="EMBL" id="CAKLBY020000391">
    <property type="protein sequence ID" value="CAK7948051.1"/>
    <property type="molecule type" value="Genomic_DNA"/>
</dbReference>
<dbReference type="Proteomes" id="UP001162060">
    <property type="component" value="Unassembled WGS sequence"/>
</dbReference>
<name>A0AAV1VP06_9STRA</name>
<reference evidence="2" key="1">
    <citation type="submission" date="2024-01" db="EMBL/GenBank/DDBJ databases">
        <authorList>
            <person name="Webb A."/>
        </authorList>
    </citation>
    <scope>NUCLEOTIDE SEQUENCE</scope>
    <source>
        <strain evidence="2">Pm1</strain>
    </source>
</reference>
<comment type="caution">
    <text evidence="2">The sequence shown here is derived from an EMBL/GenBank/DDBJ whole genome shotgun (WGS) entry which is preliminary data.</text>
</comment>
<dbReference type="AlphaFoldDB" id="A0AAV1VP06"/>
<evidence type="ECO:0000313" key="3">
    <source>
        <dbReference type="Proteomes" id="UP001162060"/>
    </source>
</evidence>
<feature type="region of interest" description="Disordered" evidence="1">
    <location>
        <begin position="1"/>
        <end position="29"/>
    </location>
</feature>
<evidence type="ECO:0000256" key="1">
    <source>
        <dbReference type="SAM" id="MobiDB-lite"/>
    </source>
</evidence>